<dbReference type="InterPro" id="IPR000352">
    <property type="entry name" value="Pep_chain_release_fac_I"/>
</dbReference>
<comment type="similarity">
    <text evidence="1">Belongs to the prokaryotic/mitochondrial release factor family.</text>
</comment>
<feature type="compositionally biased region" description="Basic residues" evidence="2">
    <location>
        <begin position="129"/>
        <end position="140"/>
    </location>
</feature>
<dbReference type="PANTHER" id="PTHR47814:SF1">
    <property type="entry name" value="PEPTIDYL-TRNA HYDROLASE ARFB"/>
    <property type="match status" value="1"/>
</dbReference>
<feature type="domain" description="Prokaryotic-type class I peptide chain release factors" evidence="3">
    <location>
        <begin position="9"/>
        <end position="136"/>
    </location>
</feature>
<proteinExistence type="inferred from homology"/>
<dbReference type="GO" id="GO:0004045">
    <property type="term" value="F:peptidyl-tRNA hydrolase activity"/>
    <property type="evidence" value="ECO:0007669"/>
    <property type="project" value="UniProtKB-EC"/>
</dbReference>
<accession>A0A4V3IIW8</accession>
<organism evidence="4 5">
    <name type="scientific">Cryobacterium cheniae</name>
    <dbReference type="NCBI Taxonomy" id="1259262"/>
    <lineage>
        <taxon>Bacteria</taxon>
        <taxon>Bacillati</taxon>
        <taxon>Actinomycetota</taxon>
        <taxon>Actinomycetes</taxon>
        <taxon>Micrococcales</taxon>
        <taxon>Microbacteriaceae</taxon>
        <taxon>Cryobacterium</taxon>
    </lineage>
</organism>
<dbReference type="GO" id="GO:0003747">
    <property type="term" value="F:translation release factor activity"/>
    <property type="evidence" value="ECO:0007669"/>
    <property type="project" value="InterPro"/>
</dbReference>
<dbReference type="GO" id="GO:0043022">
    <property type="term" value="F:ribosome binding"/>
    <property type="evidence" value="ECO:0007669"/>
    <property type="project" value="TreeGrafter"/>
</dbReference>
<evidence type="ECO:0000256" key="2">
    <source>
        <dbReference type="SAM" id="MobiDB-lite"/>
    </source>
</evidence>
<dbReference type="AlphaFoldDB" id="A0A4V3IIW8"/>
<keyword evidence="4" id="KW-0378">Hydrolase</keyword>
<dbReference type="Gene3D" id="3.30.160.20">
    <property type="match status" value="1"/>
</dbReference>
<evidence type="ECO:0000256" key="1">
    <source>
        <dbReference type="ARBA" id="ARBA00010835"/>
    </source>
</evidence>
<dbReference type="NCBIfam" id="NF006718">
    <property type="entry name" value="PRK09256.1"/>
    <property type="match status" value="1"/>
</dbReference>
<evidence type="ECO:0000313" key="5">
    <source>
        <dbReference type="Proteomes" id="UP000298433"/>
    </source>
</evidence>
<dbReference type="OrthoDB" id="9815709at2"/>
<name>A0A4V3IIW8_9MICO</name>
<dbReference type="RefSeq" id="WP_134368436.1">
    <property type="nucleotide sequence ID" value="NZ_SOGN01000005.1"/>
</dbReference>
<gene>
    <name evidence="4" type="ORF">E3T23_00335</name>
</gene>
<dbReference type="Pfam" id="PF00472">
    <property type="entry name" value="RF-1"/>
    <property type="match status" value="1"/>
</dbReference>
<comment type="caution">
    <text evidence="4">The sequence shown here is derived from an EMBL/GenBank/DDBJ whole genome shotgun (WGS) entry which is preliminary data.</text>
</comment>
<evidence type="ECO:0000313" key="4">
    <source>
        <dbReference type="EMBL" id="TFC84185.1"/>
    </source>
</evidence>
<reference evidence="4 5" key="1">
    <citation type="submission" date="2019-03" db="EMBL/GenBank/DDBJ databases">
        <title>Genomics of glacier-inhabiting Cryobacterium strains.</title>
        <authorList>
            <person name="Liu Q."/>
            <person name="Xin Y.-H."/>
        </authorList>
    </citation>
    <scope>NUCLEOTIDE SEQUENCE [LARGE SCALE GENOMIC DNA]</scope>
    <source>
        <strain evidence="4 5">TMT2-48-2</strain>
    </source>
</reference>
<feature type="region of interest" description="Disordered" evidence="2">
    <location>
        <begin position="98"/>
        <end position="140"/>
    </location>
</feature>
<dbReference type="EC" id="3.1.1.29" evidence="4"/>
<dbReference type="EMBL" id="SOGN01000005">
    <property type="protein sequence ID" value="TFC84185.1"/>
    <property type="molecule type" value="Genomic_DNA"/>
</dbReference>
<dbReference type="PANTHER" id="PTHR47814">
    <property type="entry name" value="PEPTIDYL-TRNA HYDROLASE ARFB"/>
    <property type="match status" value="1"/>
</dbReference>
<protein>
    <submittedName>
        <fullName evidence="4">Aminoacyl-tRNA hydrolase</fullName>
        <ecNumber evidence="4">3.1.1.29</ecNumber>
    </submittedName>
</protein>
<keyword evidence="5" id="KW-1185">Reference proteome</keyword>
<dbReference type="SUPFAM" id="SSF75620">
    <property type="entry name" value="Release factor"/>
    <property type="match status" value="1"/>
</dbReference>
<feature type="compositionally biased region" description="Basic residues" evidence="2">
    <location>
        <begin position="108"/>
        <end position="122"/>
    </location>
</feature>
<sequence>MDLEVSPALTIPDRELGWRFSRSSGPGGQHVNTSDSRVELFWNVADSAKLSDDQRMRLLTRLAKRLVDGVITVTASERRSQLRNRELALAKLADLVAAGLAPDAAPRRPTKPTRGSGRRHLAAKQQRSATKKQRQRPSAE</sequence>
<dbReference type="Proteomes" id="UP000298433">
    <property type="component" value="Unassembled WGS sequence"/>
</dbReference>
<dbReference type="GO" id="GO:0072344">
    <property type="term" value="P:rescue of stalled ribosome"/>
    <property type="evidence" value="ECO:0007669"/>
    <property type="project" value="TreeGrafter"/>
</dbReference>
<dbReference type="InterPro" id="IPR045853">
    <property type="entry name" value="Pep_chain_release_fac_I_sf"/>
</dbReference>
<evidence type="ECO:0000259" key="3">
    <source>
        <dbReference type="Pfam" id="PF00472"/>
    </source>
</evidence>